<dbReference type="PANTHER" id="PTHR10039:SF16">
    <property type="entry name" value="GPI INOSITOL-DEACYLASE"/>
    <property type="match status" value="1"/>
</dbReference>
<evidence type="ECO:0000256" key="1">
    <source>
        <dbReference type="PROSITE-ProRule" id="PRU00023"/>
    </source>
</evidence>
<dbReference type="PROSITE" id="PS50088">
    <property type="entry name" value="ANK_REPEAT"/>
    <property type="match status" value="2"/>
</dbReference>
<keyword evidence="1" id="KW-0040">ANK repeat</keyword>
<name>A0A8E2JQB3_9PEZI</name>
<gene>
    <name evidence="2" type="ORF">AOQ84DRAFT_344405</name>
</gene>
<protein>
    <submittedName>
        <fullName evidence="2">Ankyrin</fullName>
    </submittedName>
</protein>
<dbReference type="Pfam" id="PF12796">
    <property type="entry name" value="Ank_2"/>
    <property type="match status" value="1"/>
</dbReference>
<accession>A0A8E2JQB3</accession>
<dbReference type="InterPro" id="IPR002110">
    <property type="entry name" value="Ankyrin_rpt"/>
</dbReference>
<evidence type="ECO:0000313" key="2">
    <source>
        <dbReference type="EMBL" id="OCL05705.1"/>
    </source>
</evidence>
<dbReference type="AlphaFoldDB" id="A0A8E2JQB3"/>
<dbReference type="InterPro" id="IPR036770">
    <property type="entry name" value="Ankyrin_rpt-contain_sf"/>
</dbReference>
<dbReference type="EMBL" id="KV750231">
    <property type="protein sequence ID" value="OCL05705.1"/>
    <property type="molecule type" value="Genomic_DNA"/>
</dbReference>
<dbReference type="PANTHER" id="PTHR10039">
    <property type="entry name" value="AMELOGENIN"/>
    <property type="match status" value="1"/>
</dbReference>
<sequence length="482" mass="54744">MVDALDECTEDERHQVIGFLTRLTCVLPHAKVFITSRKETDIFEAFQQIKTPSIKIEAENVAEDISNFLHAEVKRLRQGHNGKRLYIASDHLEERIVTTLSEKAEGMFLWAQLQLENIRVISKSRNDRDVESALQQTPKTLEETYKRIVSQIDDQPENIKLLALQSLMWVLYSKRPLSQDELQNAVAIRHPIKSCRELDLPNFEAILDACANLIEAVREGIDWIIRPIHYSVQEFFTDPSSKILRGSYLSPLQERGFIHGRLTHSCLCYLHLDRLKEGPARSCATLHIRLREHPFLWYSAQSFDYHIQCVVDLPESVLELLEAVLRCDTSYLAALLQAKLVRNLALEELLVHFRPLAFPVNASSIIFSTTLYNIPEIRLQFSDTAVPKYALHLACDFDQPAAVIHLLENGYDIHECDDDGAMPLYYACLRGNEDICEQLLEAGADVNAQGGRYYGNALQAASFSGDNKIVERLLQAGADVNA</sequence>
<organism evidence="2 3">
    <name type="scientific">Glonium stellatum</name>
    <dbReference type="NCBI Taxonomy" id="574774"/>
    <lineage>
        <taxon>Eukaryota</taxon>
        <taxon>Fungi</taxon>
        <taxon>Dikarya</taxon>
        <taxon>Ascomycota</taxon>
        <taxon>Pezizomycotina</taxon>
        <taxon>Dothideomycetes</taxon>
        <taxon>Pleosporomycetidae</taxon>
        <taxon>Gloniales</taxon>
        <taxon>Gloniaceae</taxon>
        <taxon>Glonium</taxon>
    </lineage>
</organism>
<feature type="repeat" description="ANK" evidence="1">
    <location>
        <begin position="453"/>
        <end position="482"/>
    </location>
</feature>
<dbReference type="SMART" id="SM00248">
    <property type="entry name" value="ANK"/>
    <property type="match status" value="3"/>
</dbReference>
<dbReference type="PROSITE" id="PS50297">
    <property type="entry name" value="ANK_REP_REGION"/>
    <property type="match status" value="2"/>
</dbReference>
<dbReference type="PRINTS" id="PR01415">
    <property type="entry name" value="ANKYRIN"/>
</dbReference>
<dbReference type="Proteomes" id="UP000250140">
    <property type="component" value="Unassembled WGS sequence"/>
</dbReference>
<dbReference type="OrthoDB" id="4772757at2759"/>
<dbReference type="Gene3D" id="1.25.40.20">
    <property type="entry name" value="Ankyrin repeat-containing domain"/>
    <property type="match status" value="1"/>
</dbReference>
<dbReference type="SUPFAM" id="SSF48403">
    <property type="entry name" value="Ankyrin repeat"/>
    <property type="match status" value="1"/>
</dbReference>
<reference evidence="2 3" key="1">
    <citation type="journal article" date="2016" name="Nat. Commun.">
        <title>Ectomycorrhizal ecology is imprinted in the genome of the dominant symbiotic fungus Cenococcum geophilum.</title>
        <authorList>
            <consortium name="DOE Joint Genome Institute"/>
            <person name="Peter M."/>
            <person name="Kohler A."/>
            <person name="Ohm R.A."/>
            <person name="Kuo A."/>
            <person name="Krutzmann J."/>
            <person name="Morin E."/>
            <person name="Arend M."/>
            <person name="Barry K.W."/>
            <person name="Binder M."/>
            <person name="Choi C."/>
            <person name="Clum A."/>
            <person name="Copeland A."/>
            <person name="Grisel N."/>
            <person name="Haridas S."/>
            <person name="Kipfer T."/>
            <person name="LaButti K."/>
            <person name="Lindquist E."/>
            <person name="Lipzen A."/>
            <person name="Maire R."/>
            <person name="Meier B."/>
            <person name="Mihaltcheva S."/>
            <person name="Molinier V."/>
            <person name="Murat C."/>
            <person name="Poggeler S."/>
            <person name="Quandt C.A."/>
            <person name="Sperisen C."/>
            <person name="Tritt A."/>
            <person name="Tisserant E."/>
            <person name="Crous P.W."/>
            <person name="Henrissat B."/>
            <person name="Nehls U."/>
            <person name="Egli S."/>
            <person name="Spatafora J.W."/>
            <person name="Grigoriev I.V."/>
            <person name="Martin F.M."/>
        </authorList>
    </citation>
    <scope>NUCLEOTIDE SEQUENCE [LARGE SCALE GENOMIC DNA]</scope>
    <source>
        <strain evidence="2 3">CBS 207.34</strain>
    </source>
</reference>
<keyword evidence="3" id="KW-1185">Reference proteome</keyword>
<evidence type="ECO:0000313" key="3">
    <source>
        <dbReference type="Proteomes" id="UP000250140"/>
    </source>
</evidence>
<feature type="non-terminal residue" evidence="2">
    <location>
        <position position="482"/>
    </location>
</feature>
<feature type="repeat" description="ANK" evidence="1">
    <location>
        <begin position="419"/>
        <end position="451"/>
    </location>
</feature>
<proteinExistence type="predicted"/>